<dbReference type="InterPro" id="IPR005064">
    <property type="entry name" value="BUG"/>
</dbReference>
<reference evidence="4" key="1">
    <citation type="submission" date="2017-05" db="EMBL/GenBank/DDBJ databases">
        <title>Complete and WGS of Bordetella genogroups.</title>
        <authorList>
            <person name="Spilker T."/>
            <person name="Lipuma J."/>
        </authorList>
    </citation>
    <scope>NUCLEOTIDE SEQUENCE [LARGE SCALE GENOMIC DNA]</scope>
    <source>
        <strain evidence="4">AU8256</strain>
    </source>
</reference>
<dbReference type="PANTHER" id="PTHR42928:SF5">
    <property type="entry name" value="BLR1237 PROTEIN"/>
    <property type="match status" value="1"/>
</dbReference>
<feature type="signal peptide" evidence="2">
    <location>
        <begin position="1"/>
        <end position="25"/>
    </location>
</feature>
<dbReference type="CDD" id="cd13578">
    <property type="entry name" value="PBP2_Bug27"/>
    <property type="match status" value="1"/>
</dbReference>
<evidence type="ECO:0000313" key="4">
    <source>
        <dbReference type="Proteomes" id="UP000215633"/>
    </source>
</evidence>
<keyword evidence="2" id="KW-0732">Signal</keyword>
<dbReference type="PIRSF" id="PIRSF017082">
    <property type="entry name" value="YflP"/>
    <property type="match status" value="1"/>
</dbReference>
<dbReference type="Pfam" id="PF03401">
    <property type="entry name" value="TctC"/>
    <property type="match status" value="1"/>
</dbReference>
<dbReference type="SUPFAM" id="SSF53850">
    <property type="entry name" value="Periplasmic binding protein-like II"/>
    <property type="match status" value="1"/>
</dbReference>
<protein>
    <recommendedName>
        <fullName evidence="5">ABC transporter substrate-binding protein</fullName>
    </recommendedName>
</protein>
<evidence type="ECO:0000313" key="3">
    <source>
        <dbReference type="EMBL" id="OZI72630.1"/>
    </source>
</evidence>
<accession>A0A261VGA8</accession>
<evidence type="ECO:0000256" key="1">
    <source>
        <dbReference type="ARBA" id="ARBA00006987"/>
    </source>
</evidence>
<dbReference type="PANTHER" id="PTHR42928">
    <property type="entry name" value="TRICARBOXYLATE-BINDING PROTEIN"/>
    <property type="match status" value="1"/>
</dbReference>
<dbReference type="Proteomes" id="UP000215633">
    <property type="component" value="Unassembled WGS sequence"/>
</dbReference>
<keyword evidence="4" id="KW-1185">Reference proteome</keyword>
<comment type="caution">
    <text evidence="3">The sequence shown here is derived from an EMBL/GenBank/DDBJ whole genome shotgun (WGS) entry which is preliminary data.</text>
</comment>
<name>A0A261VGA8_9BORD</name>
<dbReference type="InterPro" id="IPR042100">
    <property type="entry name" value="Bug_dom1"/>
</dbReference>
<dbReference type="RefSeq" id="WP_094807743.1">
    <property type="nucleotide sequence ID" value="NZ_NEVT01000008.1"/>
</dbReference>
<proteinExistence type="inferred from homology"/>
<organism evidence="3 4">
    <name type="scientific">Bordetella genomosp. 2</name>
    <dbReference type="NCBI Taxonomy" id="1983456"/>
    <lineage>
        <taxon>Bacteria</taxon>
        <taxon>Pseudomonadati</taxon>
        <taxon>Pseudomonadota</taxon>
        <taxon>Betaproteobacteria</taxon>
        <taxon>Burkholderiales</taxon>
        <taxon>Alcaligenaceae</taxon>
        <taxon>Bordetella</taxon>
    </lineage>
</organism>
<evidence type="ECO:0008006" key="5">
    <source>
        <dbReference type="Google" id="ProtNLM"/>
    </source>
</evidence>
<feature type="chain" id="PRO_5012582573" description="ABC transporter substrate-binding protein" evidence="2">
    <location>
        <begin position="26"/>
        <end position="324"/>
    </location>
</feature>
<evidence type="ECO:0000256" key="2">
    <source>
        <dbReference type="SAM" id="SignalP"/>
    </source>
</evidence>
<dbReference type="Gene3D" id="3.40.190.10">
    <property type="entry name" value="Periplasmic binding protein-like II"/>
    <property type="match status" value="1"/>
</dbReference>
<gene>
    <name evidence="3" type="ORF">CAL24_20305</name>
</gene>
<comment type="similarity">
    <text evidence="1">Belongs to the UPF0065 (bug) family.</text>
</comment>
<dbReference type="AlphaFoldDB" id="A0A261VGA8"/>
<dbReference type="Gene3D" id="3.40.190.150">
    <property type="entry name" value="Bordetella uptake gene, domain 1"/>
    <property type="match status" value="1"/>
</dbReference>
<dbReference type="EMBL" id="NEVT01000008">
    <property type="protein sequence ID" value="OZI72630.1"/>
    <property type="molecule type" value="Genomic_DNA"/>
</dbReference>
<sequence>MAHLLKQLLSACLLFLAAQSPAALADTYPSRPIKLVVPFPPGGTSDTVARVLAKGMGERLGQSVIVYNQGGGGTIIGTEAVARSAPDGYTLLWMTTPFAINHTLFAKRPYDTFEDFIPVVDVISVPLVLIVPSNSPAKTLQDLIAMAKKAPGKVAYGSSGPGGSPHLATAMFASKAGLQLNHIPYKGSAPAVMDLVAGQTDFVIDTLFLTRSQIEAGKARALAQTGAARSPLLPDVPTMREAGLDDYEASSWLSLAAPAGTPETIVSRLNATANEVLQDDAVRRSLEDQGLVIAGGSPERARTHLRAEVERWGQAVRDSGATIN</sequence>